<evidence type="ECO:0000256" key="2">
    <source>
        <dbReference type="ARBA" id="ARBA00010742"/>
    </source>
</evidence>
<dbReference type="PANTHER" id="PTHR30024">
    <property type="entry name" value="ALIPHATIC SULFONATES-BINDING PROTEIN-RELATED"/>
    <property type="match status" value="1"/>
</dbReference>
<comment type="similarity">
    <text evidence="2">Belongs to the bacterial solute-binding protein SsuA/TauA family.</text>
</comment>
<dbReference type="Proteomes" id="UP000239477">
    <property type="component" value="Chromosome"/>
</dbReference>
<protein>
    <submittedName>
        <fullName evidence="5">ABC transporter substrate-binding protein</fullName>
    </submittedName>
</protein>
<name>A0A2S0IBA7_9BURK</name>
<proteinExistence type="inferred from homology"/>
<evidence type="ECO:0000259" key="4">
    <source>
        <dbReference type="Pfam" id="PF09084"/>
    </source>
</evidence>
<gene>
    <name evidence="5" type="ORF">CLM73_20695</name>
</gene>
<dbReference type="PANTHER" id="PTHR30024:SF47">
    <property type="entry name" value="TAURINE-BINDING PERIPLASMIC PROTEIN"/>
    <property type="match status" value="1"/>
</dbReference>
<dbReference type="GO" id="GO:0042597">
    <property type="term" value="C:periplasmic space"/>
    <property type="evidence" value="ECO:0007669"/>
    <property type="project" value="UniProtKB-SubCell"/>
</dbReference>
<dbReference type="InterPro" id="IPR006311">
    <property type="entry name" value="TAT_signal"/>
</dbReference>
<dbReference type="Gene3D" id="3.40.190.10">
    <property type="entry name" value="Periplasmic binding protein-like II"/>
    <property type="match status" value="2"/>
</dbReference>
<dbReference type="EMBL" id="CP023270">
    <property type="protein sequence ID" value="AVJ29331.1"/>
    <property type="molecule type" value="Genomic_DNA"/>
</dbReference>
<sequence>MSSYKKLPSIDAARRRLLFHIGSVAAAGAAGALPGVTFAQSREQATLASGSAGYTWALPFVAESAGYWKARNVDLKVLDFPTGRDSMQALLAGSANFSTTTDTPLVFAVLQGLKPGILANFSRYSYDMKIVAREGSGIAADKPASLKGKKIGTPAGTSGQYALAKYLEFAKLSASDITQVNLAPTDLIGALVRGDIDAFSWTAQAGNAALRQSGGKAFFLTQDGYEKFFRSHQLLLVNQNTLDTRQALVKDAIGALLDAEKRIAQDPAWPDLIATRIRSTPAEVKQATSVFEFKVGFDDSFVDDLVNQAKWAIDAKLAPAPAGDLRALFRAAIKDTPLSAAAPDRVKLA</sequence>
<evidence type="ECO:0000256" key="1">
    <source>
        <dbReference type="ARBA" id="ARBA00004418"/>
    </source>
</evidence>
<keyword evidence="6" id="KW-1185">Reference proteome</keyword>
<evidence type="ECO:0000313" key="5">
    <source>
        <dbReference type="EMBL" id="AVJ29331.1"/>
    </source>
</evidence>
<comment type="subcellular location">
    <subcellularLocation>
        <location evidence="1">Periplasm</location>
    </subcellularLocation>
</comment>
<keyword evidence="3" id="KW-0732">Signal</keyword>
<dbReference type="OrthoDB" id="286202at2"/>
<dbReference type="RefSeq" id="WP_105240044.1">
    <property type="nucleotide sequence ID" value="NZ_CP023270.1"/>
</dbReference>
<accession>A0A2S0IBA7</accession>
<evidence type="ECO:0000256" key="3">
    <source>
        <dbReference type="ARBA" id="ARBA00022729"/>
    </source>
</evidence>
<dbReference type="GO" id="GO:0042918">
    <property type="term" value="P:alkanesulfonate transmembrane transport"/>
    <property type="evidence" value="ECO:0007669"/>
    <property type="project" value="TreeGrafter"/>
</dbReference>
<dbReference type="PROSITE" id="PS51318">
    <property type="entry name" value="TAT"/>
    <property type="match status" value="1"/>
</dbReference>
<feature type="domain" description="SsuA/THI5-like" evidence="4">
    <location>
        <begin position="60"/>
        <end position="267"/>
    </location>
</feature>
<dbReference type="SUPFAM" id="SSF53850">
    <property type="entry name" value="Periplasmic binding protein-like II"/>
    <property type="match status" value="1"/>
</dbReference>
<dbReference type="InterPro" id="IPR015168">
    <property type="entry name" value="SsuA/THI5"/>
</dbReference>
<reference evidence="5 6" key="1">
    <citation type="submission" date="2017-09" db="EMBL/GenBank/DDBJ databases">
        <title>Genomic, metabolic, and phenotypic characteristics of bacterial isolates from the natural microbiome of the model nematode Caenorhabditis elegans.</title>
        <authorList>
            <person name="Zimmermann J."/>
            <person name="Obeng N."/>
            <person name="Yang W."/>
            <person name="Obeng O."/>
            <person name="Kissoyan K."/>
            <person name="Pees B."/>
            <person name="Dirksen P."/>
            <person name="Hoppner M."/>
            <person name="Franke A."/>
            <person name="Rosenstiel P."/>
            <person name="Leippe M."/>
            <person name="Dierking K."/>
            <person name="Kaleta C."/>
            <person name="Schulenburg H."/>
        </authorList>
    </citation>
    <scope>NUCLEOTIDE SEQUENCE [LARGE SCALE GENOMIC DNA]</scope>
    <source>
        <strain evidence="5 6">MYb73</strain>
    </source>
</reference>
<dbReference type="AlphaFoldDB" id="A0A2S0IBA7"/>
<dbReference type="Pfam" id="PF09084">
    <property type="entry name" value="NMT1"/>
    <property type="match status" value="1"/>
</dbReference>
<organism evidence="5 6">
    <name type="scientific">Achromobacter spanius</name>
    <dbReference type="NCBI Taxonomy" id="217203"/>
    <lineage>
        <taxon>Bacteria</taxon>
        <taxon>Pseudomonadati</taxon>
        <taxon>Pseudomonadota</taxon>
        <taxon>Betaproteobacteria</taxon>
        <taxon>Burkholderiales</taxon>
        <taxon>Alcaligenaceae</taxon>
        <taxon>Achromobacter</taxon>
    </lineage>
</organism>
<evidence type="ECO:0000313" key="6">
    <source>
        <dbReference type="Proteomes" id="UP000239477"/>
    </source>
</evidence>
<dbReference type="CDD" id="cd01008">
    <property type="entry name" value="PBP2_NrtA_SsuA_CpmA_like"/>
    <property type="match status" value="1"/>
</dbReference>